<keyword evidence="5" id="KW-0804">Transcription</keyword>
<keyword evidence="4" id="KW-0238">DNA-binding</keyword>
<evidence type="ECO:0000259" key="6">
    <source>
        <dbReference type="Pfam" id="PF04542"/>
    </source>
</evidence>
<evidence type="ECO:0000259" key="7">
    <source>
        <dbReference type="Pfam" id="PF08281"/>
    </source>
</evidence>
<reference evidence="9" key="1">
    <citation type="journal article" date="2019" name="Int. J. Syst. Evol. Microbiol.">
        <title>The Global Catalogue of Microorganisms (GCM) 10K type strain sequencing project: providing services to taxonomists for standard genome sequencing and annotation.</title>
        <authorList>
            <consortium name="The Broad Institute Genomics Platform"/>
            <consortium name="The Broad Institute Genome Sequencing Center for Infectious Disease"/>
            <person name="Wu L."/>
            <person name="Ma J."/>
        </authorList>
    </citation>
    <scope>NUCLEOTIDE SEQUENCE [LARGE SCALE GENOMIC DNA]</scope>
    <source>
        <strain evidence="9">JCM 14718</strain>
    </source>
</reference>
<comment type="caution">
    <text evidence="8">The sequence shown here is derived from an EMBL/GenBank/DDBJ whole genome shotgun (WGS) entry which is preliminary data.</text>
</comment>
<dbReference type="InterPro" id="IPR013325">
    <property type="entry name" value="RNA_pol_sigma_r2"/>
</dbReference>
<name>A0ABP4SY87_9ACTN</name>
<dbReference type="Pfam" id="PF08281">
    <property type="entry name" value="Sigma70_r4_2"/>
    <property type="match status" value="1"/>
</dbReference>
<dbReference type="Gene3D" id="1.10.10.10">
    <property type="entry name" value="Winged helix-like DNA-binding domain superfamily/Winged helix DNA-binding domain"/>
    <property type="match status" value="1"/>
</dbReference>
<evidence type="ECO:0000256" key="1">
    <source>
        <dbReference type="ARBA" id="ARBA00010641"/>
    </source>
</evidence>
<dbReference type="InterPro" id="IPR036388">
    <property type="entry name" value="WH-like_DNA-bd_sf"/>
</dbReference>
<dbReference type="InterPro" id="IPR014284">
    <property type="entry name" value="RNA_pol_sigma-70_dom"/>
</dbReference>
<accession>A0ABP4SY87</accession>
<organism evidence="8 9">
    <name type="scientific">Fodinicola feengrottensis</name>
    <dbReference type="NCBI Taxonomy" id="435914"/>
    <lineage>
        <taxon>Bacteria</taxon>
        <taxon>Bacillati</taxon>
        <taxon>Actinomycetota</taxon>
        <taxon>Actinomycetes</taxon>
        <taxon>Mycobacteriales</taxon>
        <taxon>Fodinicola</taxon>
    </lineage>
</organism>
<dbReference type="Gene3D" id="1.10.1740.10">
    <property type="match status" value="1"/>
</dbReference>
<dbReference type="Pfam" id="PF04542">
    <property type="entry name" value="Sigma70_r2"/>
    <property type="match status" value="1"/>
</dbReference>
<gene>
    <name evidence="8" type="ORF">GCM10009765_30540</name>
</gene>
<dbReference type="CDD" id="cd06171">
    <property type="entry name" value="Sigma70_r4"/>
    <property type="match status" value="1"/>
</dbReference>
<dbReference type="InterPro" id="IPR014325">
    <property type="entry name" value="RNA_pol_sigma-E_actinobac"/>
</dbReference>
<evidence type="ECO:0000256" key="4">
    <source>
        <dbReference type="ARBA" id="ARBA00023125"/>
    </source>
</evidence>
<feature type="domain" description="RNA polymerase sigma-70 region 2" evidence="6">
    <location>
        <begin position="4"/>
        <end position="69"/>
    </location>
</feature>
<dbReference type="PANTHER" id="PTHR43133">
    <property type="entry name" value="RNA POLYMERASE ECF-TYPE SIGMA FACTO"/>
    <property type="match status" value="1"/>
</dbReference>
<keyword evidence="3" id="KW-0731">Sigma factor</keyword>
<dbReference type="SUPFAM" id="SSF88946">
    <property type="entry name" value="Sigma2 domain of RNA polymerase sigma factors"/>
    <property type="match status" value="1"/>
</dbReference>
<feature type="domain" description="RNA polymerase sigma factor 70 region 4 type 2" evidence="7">
    <location>
        <begin position="92"/>
        <end position="144"/>
    </location>
</feature>
<proteinExistence type="inferred from homology"/>
<comment type="similarity">
    <text evidence="1">Belongs to the sigma-70 factor family. ECF subfamily.</text>
</comment>
<dbReference type="EMBL" id="BAAANY010000009">
    <property type="protein sequence ID" value="GAA1679206.1"/>
    <property type="molecule type" value="Genomic_DNA"/>
</dbReference>
<evidence type="ECO:0000256" key="2">
    <source>
        <dbReference type="ARBA" id="ARBA00023015"/>
    </source>
</evidence>
<dbReference type="NCBIfam" id="TIGR02937">
    <property type="entry name" value="sigma70-ECF"/>
    <property type="match status" value="1"/>
</dbReference>
<dbReference type="NCBIfam" id="TIGR02983">
    <property type="entry name" value="SigE-fam_strep"/>
    <property type="match status" value="1"/>
</dbReference>
<dbReference type="SUPFAM" id="SSF88659">
    <property type="entry name" value="Sigma3 and sigma4 domains of RNA polymerase sigma factors"/>
    <property type="match status" value="1"/>
</dbReference>
<protein>
    <submittedName>
        <fullName evidence="8">SigE family RNA polymerase sigma factor</fullName>
    </submittedName>
</protein>
<dbReference type="PANTHER" id="PTHR43133:SF50">
    <property type="entry name" value="ECF RNA POLYMERASE SIGMA FACTOR SIGM"/>
    <property type="match status" value="1"/>
</dbReference>
<dbReference type="InterPro" id="IPR007627">
    <property type="entry name" value="RNA_pol_sigma70_r2"/>
</dbReference>
<dbReference type="InterPro" id="IPR039425">
    <property type="entry name" value="RNA_pol_sigma-70-like"/>
</dbReference>
<sequence length="163" mass="18003">MEYVSRCSPRLRRIATLLAGDPARGDDLVQETLTKLFVQWKRASGADNIDRYVQRMLYRVFIDDRRRKWASVRLFDTMPESAYTASDPADAMAVRTALRQVPKGQRAVLVLRFFGDLSVNETAEVLGCSVGNVKSQTARGLEALKGALNPPEAPLASSSGASR</sequence>
<keyword evidence="2" id="KW-0805">Transcription regulation</keyword>
<evidence type="ECO:0000256" key="3">
    <source>
        <dbReference type="ARBA" id="ARBA00023082"/>
    </source>
</evidence>
<dbReference type="Proteomes" id="UP001500618">
    <property type="component" value="Unassembled WGS sequence"/>
</dbReference>
<keyword evidence="9" id="KW-1185">Reference proteome</keyword>
<dbReference type="InterPro" id="IPR013249">
    <property type="entry name" value="RNA_pol_sigma70_r4_t2"/>
</dbReference>
<dbReference type="InterPro" id="IPR013324">
    <property type="entry name" value="RNA_pol_sigma_r3/r4-like"/>
</dbReference>
<evidence type="ECO:0000313" key="8">
    <source>
        <dbReference type="EMBL" id="GAA1679206.1"/>
    </source>
</evidence>
<evidence type="ECO:0000256" key="5">
    <source>
        <dbReference type="ARBA" id="ARBA00023163"/>
    </source>
</evidence>
<evidence type="ECO:0000313" key="9">
    <source>
        <dbReference type="Proteomes" id="UP001500618"/>
    </source>
</evidence>